<dbReference type="GO" id="GO:0009277">
    <property type="term" value="C:fungal-type cell wall"/>
    <property type="evidence" value="ECO:0007669"/>
    <property type="project" value="TreeGrafter"/>
</dbReference>
<dbReference type="RefSeq" id="XP_024327541.1">
    <property type="nucleotide sequence ID" value="XM_024464624.1"/>
</dbReference>
<dbReference type="Pfam" id="PF11790">
    <property type="entry name" value="Glyco_hydro_cc"/>
    <property type="match status" value="1"/>
</dbReference>
<evidence type="ECO:0000256" key="1">
    <source>
        <dbReference type="SAM" id="SignalP"/>
    </source>
</evidence>
<dbReference type="Proteomes" id="UP000077154">
    <property type="component" value="Unassembled WGS sequence"/>
</dbReference>
<organism evidence="3">
    <name type="scientific">Pseudogymnoascus destructans</name>
    <dbReference type="NCBI Taxonomy" id="655981"/>
    <lineage>
        <taxon>Eukaryota</taxon>
        <taxon>Fungi</taxon>
        <taxon>Dikarya</taxon>
        <taxon>Ascomycota</taxon>
        <taxon>Pezizomycotina</taxon>
        <taxon>Leotiomycetes</taxon>
        <taxon>Thelebolales</taxon>
        <taxon>Thelebolaceae</taxon>
        <taxon>Pseudogymnoascus</taxon>
    </lineage>
</organism>
<protein>
    <recommendedName>
        <fullName evidence="2">Asl1-like glycosyl hydrolase catalytic domain-containing protein</fullName>
    </recommendedName>
</protein>
<proteinExistence type="predicted"/>
<feature type="chain" id="PRO_5008056583" description="Asl1-like glycosyl hydrolase catalytic domain-containing protein" evidence="1">
    <location>
        <begin position="22"/>
        <end position="439"/>
    </location>
</feature>
<dbReference type="GO" id="GO:0071966">
    <property type="term" value="P:fungal-type cell wall polysaccharide metabolic process"/>
    <property type="evidence" value="ECO:0007669"/>
    <property type="project" value="TreeGrafter"/>
</dbReference>
<dbReference type="EMBL" id="KV441387">
    <property type="protein sequence ID" value="OAF62268.1"/>
    <property type="molecule type" value="Genomic_DNA"/>
</dbReference>
<dbReference type="InterPro" id="IPR024655">
    <property type="entry name" value="Asl1_glyco_hydro_catalytic"/>
</dbReference>
<reference evidence="3" key="1">
    <citation type="submission" date="2016-03" db="EMBL/GenBank/DDBJ databases">
        <title>Updated assembly of Pseudogymnoascus destructans, the fungus causing white-nose syndrome of bats.</title>
        <authorList>
            <person name="Palmer J.M."/>
            <person name="Drees K.P."/>
            <person name="Foster J.T."/>
            <person name="Lindner D.L."/>
        </authorList>
    </citation>
    <scope>NUCLEOTIDE SEQUENCE [LARGE SCALE GENOMIC DNA]</scope>
    <source>
        <strain evidence="3">20631-21</strain>
    </source>
</reference>
<dbReference type="InterPro" id="IPR053183">
    <property type="entry name" value="ASL1"/>
</dbReference>
<dbReference type="VEuPathDB" id="FungiDB:GMDG_00082"/>
<accession>A0A177AJN9</accession>
<dbReference type="PANTHER" id="PTHR34154">
    <property type="entry name" value="ALKALI-SENSITIVE LINKAGE PROTEIN 1"/>
    <property type="match status" value="1"/>
</dbReference>
<dbReference type="GeneID" id="36284030"/>
<feature type="signal peptide" evidence="1">
    <location>
        <begin position="1"/>
        <end position="21"/>
    </location>
</feature>
<dbReference type="PANTHER" id="PTHR34154:SF10">
    <property type="entry name" value="ASL1-LIKE GLYCOSYL HYDROLASE CATALYTIC DOMAIN-CONTAINING PROTEIN"/>
    <property type="match status" value="1"/>
</dbReference>
<dbReference type="OrthoDB" id="5985073at2759"/>
<name>A0A177AJN9_9PEZI</name>
<dbReference type="eggNOG" id="ENOG502RXK9">
    <property type="taxonomic scope" value="Eukaryota"/>
</dbReference>
<sequence>MFFSLPTIALAASLLSSSVVAVPHKGHRHLHAAAKRNAAILVDRDVVVVNTVTDWVTVWWDGTSFITPTATSANAIQTQAADAKAKVAAEAPAPIITAAPAAPAPAAPAVAVADTGAADAAAAKAASKASANAAASEAAKAAASAVANDTAKAATNAAAAAVKNPEGIIAGVVSVVYSVVAPIVPTPIAPVISTPTPVVVTPPVVPGGDKRGLAYNNAKLASSFTGADSKVSWAYNWGSSTPAIPSPFEYVPMIWGTQPIHSDGWTEAANSAIAKGSKHLLAFNEPDLPAQSNLDVGAAAAGYKTFMQPFAGKAKLGSPAVTNGPAPMGIAYFKSFMAACDGCTVDFVPMHWYDAASNVKGFKTHVDGMRDAAEGRKLWITEFGASGSTEEQENFLREVIPWLDSNDAVERYAYFYADGALTQNNVVSALGNVFMSFVS</sequence>
<keyword evidence="1" id="KW-0732">Signal</keyword>
<feature type="domain" description="Asl1-like glycosyl hydrolase catalytic" evidence="2">
    <location>
        <begin position="212"/>
        <end position="427"/>
    </location>
</feature>
<dbReference type="InterPro" id="IPR017853">
    <property type="entry name" value="GH"/>
</dbReference>
<dbReference type="SUPFAM" id="SSF51445">
    <property type="entry name" value="(Trans)glycosidases"/>
    <property type="match status" value="1"/>
</dbReference>
<evidence type="ECO:0000259" key="2">
    <source>
        <dbReference type="Pfam" id="PF11790"/>
    </source>
</evidence>
<dbReference type="Gene3D" id="3.20.20.80">
    <property type="entry name" value="Glycosidases"/>
    <property type="match status" value="1"/>
</dbReference>
<evidence type="ECO:0000313" key="3">
    <source>
        <dbReference type="EMBL" id="OAF62268.1"/>
    </source>
</evidence>
<gene>
    <name evidence="3" type="ORF">VC83_00938</name>
</gene>
<dbReference type="AlphaFoldDB" id="A0A177AJN9"/>